<dbReference type="HOGENOM" id="CLU_149981_2_0_0"/>
<dbReference type="RefSeq" id="WP_013560644.1">
    <property type="nucleotide sequence ID" value="NC_014960.1"/>
</dbReference>
<dbReference type="InParanoid" id="E8MY45"/>
<dbReference type="FunCoup" id="E8MY45">
    <property type="interactions" value="12"/>
</dbReference>
<evidence type="ECO:0000313" key="2">
    <source>
        <dbReference type="Proteomes" id="UP000008922"/>
    </source>
</evidence>
<dbReference type="PANTHER" id="PTHR36441:SF1">
    <property type="entry name" value="DUF503 DOMAIN-CONTAINING PROTEIN"/>
    <property type="match status" value="1"/>
</dbReference>
<dbReference type="Gene3D" id="3.30.70.1120">
    <property type="entry name" value="TT1725-like"/>
    <property type="match status" value="1"/>
</dbReference>
<proteinExistence type="predicted"/>
<dbReference type="InterPro" id="IPR007546">
    <property type="entry name" value="DUF503"/>
</dbReference>
<dbReference type="STRING" id="926569.ANT_22500"/>
<gene>
    <name evidence="1" type="ordered locus">ANT_22500</name>
</gene>
<name>E8MY45_ANATU</name>
<organism evidence="1 2">
    <name type="scientific">Anaerolinea thermophila (strain DSM 14523 / JCM 11388 / NBRC 100420 / UNI-1)</name>
    <dbReference type="NCBI Taxonomy" id="926569"/>
    <lineage>
        <taxon>Bacteria</taxon>
        <taxon>Bacillati</taxon>
        <taxon>Chloroflexota</taxon>
        <taxon>Anaerolineae</taxon>
        <taxon>Anaerolineales</taxon>
        <taxon>Anaerolineaceae</taxon>
        <taxon>Anaerolinea</taxon>
    </lineage>
</organism>
<dbReference type="Proteomes" id="UP000008922">
    <property type="component" value="Chromosome"/>
</dbReference>
<dbReference type="Pfam" id="PF04456">
    <property type="entry name" value="DUF503"/>
    <property type="match status" value="1"/>
</dbReference>
<accession>E8MY45</accession>
<sequence length="94" mass="10761">MPVGVLSIHIRLPGCTSLKEKRGRIKPVLARLHREFNVSAAEMDLQDHWQEALLACAALSNDRVQVQRLLQKALEDVHDHFLDIEVLDHHIELI</sequence>
<dbReference type="EMBL" id="AP012029">
    <property type="protein sequence ID" value="BAJ64276.1"/>
    <property type="molecule type" value="Genomic_DNA"/>
</dbReference>
<protein>
    <recommendedName>
        <fullName evidence="3">YlxP-like protein</fullName>
    </recommendedName>
</protein>
<keyword evidence="2" id="KW-1185">Reference proteome</keyword>
<evidence type="ECO:0000313" key="1">
    <source>
        <dbReference type="EMBL" id="BAJ64276.1"/>
    </source>
</evidence>
<reference evidence="1 2" key="1">
    <citation type="submission" date="2010-12" db="EMBL/GenBank/DDBJ databases">
        <title>Whole genome sequence of Anaerolinea thermophila UNI-1.</title>
        <authorList>
            <person name="Narita-Yamada S."/>
            <person name="Kishi E."/>
            <person name="Watanabe Y."/>
            <person name="Takasaki K."/>
            <person name="Ankai A."/>
            <person name="Oguchi A."/>
            <person name="Fukui S."/>
            <person name="Takahashi M."/>
            <person name="Yashiro I."/>
            <person name="Hosoyama A."/>
            <person name="Sekiguchi Y."/>
            <person name="Hanada S."/>
            <person name="Fujita N."/>
        </authorList>
    </citation>
    <scope>NUCLEOTIDE SEQUENCE [LARGE SCALE GENOMIC DNA]</scope>
    <source>
        <strain evidence="2">DSM 14523 / JCM 11388 / NBRC 100420 / UNI-1</strain>
    </source>
</reference>
<dbReference type="OrthoDB" id="9809023at2"/>
<evidence type="ECO:0008006" key="3">
    <source>
        <dbReference type="Google" id="ProtNLM"/>
    </source>
</evidence>
<dbReference type="InterPro" id="IPR036746">
    <property type="entry name" value="TT1725-like_sf"/>
</dbReference>
<dbReference type="PANTHER" id="PTHR36441">
    <property type="entry name" value="HYPOTHETICAL CYTOSOLIC PROTEIN"/>
    <property type="match status" value="1"/>
</dbReference>
<dbReference type="KEGG" id="atm:ANT_22500"/>
<dbReference type="SUPFAM" id="SSF103007">
    <property type="entry name" value="Hypothetical protein TT1725"/>
    <property type="match status" value="1"/>
</dbReference>
<dbReference type="AlphaFoldDB" id="E8MY45"/>
<dbReference type="eggNOG" id="COG1550">
    <property type="taxonomic scope" value="Bacteria"/>
</dbReference>